<comment type="caution">
    <text evidence="8">The sequence shown here is derived from an EMBL/GenBank/DDBJ whole genome shotgun (WGS) entry which is preliminary data.</text>
</comment>
<evidence type="ECO:0000313" key="8">
    <source>
        <dbReference type="EMBL" id="KAJ1605519.1"/>
    </source>
</evidence>
<keyword evidence="3" id="KW-0223">Dioxygenase</keyword>
<feature type="compositionally biased region" description="Basic and acidic residues" evidence="6">
    <location>
        <begin position="450"/>
        <end position="470"/>
    </location>
</feature>
<feature type="region of interest" description="Disordered" evidence="6">
    <location>
        <begin position="450"/>
        <end position="492"/>
    </location>
</feature>
<organism evidence="8">
    <name type="scientific">Cryptosporidium canis</name>
    <dbReference type="NCBI Taxonomy" id="195482"/>
    <lineage>
        <taxon>Eukaryota</taxon>
        <taxon>Sar</taxon>
        <taxon>Alveolata</taxon>
        <taxon>Apicomplexa</taxon>
        <taxon>Conoidasida</taxon>
        <taxon>Coccidia</taxon>
        <taxon>Eucoccidiorida</taxon>
        <taxon>Eimeriorina</taxon>
        <taxon>Cryptosporidiidae</taxon>
        <taxon>Cryptosporidium</taxon>
    </lineage>
</organism>
<keyword evidence="5" id="KW-0408">Iron</keyword>
<proteinExistence type="predicted"/>
<dbReference type="SMART" id="SM00702">
    <property type="entry name" value="P4Hc"/>
    <property type="match status" value="1"/>
</dbReference>
<evidence type="ECO:0000256" key="5">
    <source>
        <dbReference type="ARBA" id="ARBA00023004"/>
    </source>
</evidence>
<dbReference type="InterPro" id="IPR045054">
    <property type="entry name" value="P4HA-like"/>
</dbReference>
<comment type="cofactor">
    <cofactor evidence="1">
        <name>L-ascorbate</name>
        <dbReference type="ChEBI" id="CHEBI:38290"/>
    </cofactor>
</comment>
<dbReference type="Gene3D" id="2.60.120.620">
    <property type="entry name" value="q2cbj1_9rhob like domain"/>
    <property type="match status" value="1"/>
</dbReference>
<dbReference type="Pfam" id="PF13640">
    <property type="entry name" value="2OG-FeII_Oxy_3"/>
    <property type="match status" value="1"/>
</dbReference>
<dbReference type="InterPro" id="IPR006620">
    <property type="entry name" value="Pro_4_hyd_alph"/>
</dbReference>
<evidence type="ECO:0000256" key="4">
    <source>
        <dbReference type="ARBA" id="ARBA00023002"/>
    </source>
</evidence>
<evidence type="ECO:0000256" key="3">
    <source>
        <dbReference type="ARBA" id="ARBA00022964"/>
    </source>
</evidence>
<sequence length="681" mass="72196">MSENSSSVNEETKNVIRGVTPPEPKLLGTYINMVPITDTDTSKLMGGSEELASGLSVTQDGSVSEKTGGDATSAAVPTTQFPMSAMNMEQLQQFMMRMQINAAKPQPVLGTSSPALGAGIGLSPGISAPGLGATMNMSNMMPSSAASAYNIPPVGALDPNVLASLGMNVQKPTLQPIQFPNMQAGVPNLCGIQGQDLNLAAWMQKQKIAIALSELQNSSQMVAGSSQTEAKASSPSGMVTDPSQGMAQPALAAGIPGLQGGVPTTGAVPTTQSQLTPQLAAFLGNPNLVPTKGSQPSPQIPSPIGAGVCAPGMEALGTGAGMNLGVDAAASVGGVISPESVFPAVMQPNADMSKIEAMIKQQQQQFISSQLNAAAQLLRQHGIQATIGTEPLNSSNSEVDVSKSKKPALLQRIAASKVNPKIFIVPNALNQDECDEVISLIQDRLESSKISISKKDDKPSPEEVPKHKSQDSQTGETDSQKQEQSPDADQEFCRSTTACIQPEETPLIREIENRLGLLVDSSSLHMEPILVHKYSVDDYIKEHHDGDNRTYTISVFLSDVQNGGELDFPYAGIKIKPKKGMAVVWPNVNSQGKLDYTTVHAVNKITQKQESESQSQQEQHQTPASYLLYLHINKEPVRLGFEASKAVQQVVVISETPKMGESPKVITQVTYPASERKNTKE</sequence>
<dbReference type="PANTHER" id="PTHR10869:SF246">
    <property type="entry name" value="TRANSMEMBRANE PROLYL 4-HYDROXYLASE"/>
    <property type="match status" value="1"/>
</dbReference>
<evidence type="ECO:0000256" key="1">
    <source>
        <dbReference type="ARBA" id="ARBA00001961"/>
    </source>
</evidence>
<keyword evidence="4" id="KW-0560">Oxidoreductase</keyword>
<keyword evidence="2" id="KW-0479">Metal-binding</keyword>
<protein>
    <submittedName>
        <fullName evidence="8">Prolyl 4-hydroxylase alpha subunit</fullName>
    </submittedName>
</protein>
<accession>A0A9D5HWF8</accession>
<dbReference type="EMBL" id="JAPCXC010000097">
    <property type="protein sequence ID" value="KAJ1605519.1"/>
    <property type="molecule type" value="Genomic_DNA"/>
</dbReference>
<feature type="region of interest" description="Disordered" evidence="6">
    <location>
        <begin position="1"/>
        <end position="20"/>
    </location>
</feature>
<evidence type="ECO:0000259" key="7">
    <source>
        <dbReference type="SMART" id="SM00702"/>
    </source>
</evidence>
<dbReference type="Proteomes" id="UP001067231">
    <property type="component" value="Unassembled WGS sequence"/>
</dbReference>
<gene>
    <name evidence="8" type="ORF">OJ253_3130</name>
</gene>
<dbReference type="GO" id="GO:0005783">
    <property type="term" value="C:endoplasmic reticulum"/>
    <property type="evidence" value="ECO:0007669"/>
    <property type="project" value="TreeGrafter"/>
</dbReference>
<dbReference type="InterPro" id="IPR044862">
    <property type="entry name" value="Pro_4_hyd_alph_FE2OG_OXY"/>
</dbReference>
<dbReference type="OrthoDB" id="407973at2759"/>
<feature type="region of interest" description="Disordered" evidence="6">
    <location>
        <begin position="223"/>
        <end position="245"/>
    </location>
</feature>
<feature type="compositionally biased region" description="Polar residues" evidence="6">
    <location>
        <begin position="55"/>
        <end position="65"/>
    </location>
</feature>
<feature type="domain" description="Prolyl 4-hydroxylase alpha subunit" evidence="7">
    <location>
        <begin position="420"/>
        <end position="620"/>
    </location>
</feature>
<feature type="region of interest" description="Disordered" evidence="6">
    <location>
        <begin position="51"/>
        <end position="75"/>
    </location>
</feature>
<dbReference type="PANTHER" id="PTHR10869">
    <property type="entry name" value="PROLYL 4-HYDROXYLASE ALPHA SUBUNIT"/>
    <property type="match status" value="1"/>
</dbReference>
<evidence type="ECO:0000256" key="6">
    <source>
        <dbReference type="SAM" id="MobiDB-lite"/>
    </source>
</evidence>
<name>A0A9D5HWF8_9CRYT</name>
<feature type="compositionally biased region" description="Polar residues" evidence="6">
    <location>
        <begin position="471"/>
        <end position="492"/>
    </location>
</feature>
<reference evidence="8" key="1">
    <citation type="submission" date="2022-10" db="EMBL/GenBank/DDBJ databases">
        <title>Adaptive evolution leads to modifications in subtelomeric GC content in a zoonotic Cryptosporidium species.</title>
        <authorList>
            <person name="Li J."/>
            <person name="Feng Y."/>
            <person name="Xiao L."/>
        </authorList>
    </citation>
    <scope>NUCLEOTIDE SEQUENCE</scope>
    <source>
        <strain evidence="8">33844</strain>
    </source>
</reference>
<evidence type="ECO:0000256" key="2">
    <source>
        <dbReference type="ARBA" id="ARBA00022723"/>
    </source>
</evidence>
<dbReference type="AlphaFoldDB" id="A0A9D5HWF8"/>
<dbReference type="GO" id="GO:0031418">
    <property type="term" value="F:L-ascorbic acid binding"/>
    <property type="evidence" value="ECO:0007669"/>
    <property type="project" value="InterPro"/>
</dbReference>
<dbReference type="GO" id="GO:0005506">
    <property type="term" value="F:iron ion binding"/>
    <property type="evidence" value="ECO:0007669"/>
    <property type="project" value="InterPro"/>
</dbReference>
<dbReference type="GO" id="GO:0004656">
    <property type="term" value="F:procollagen-proline 4-dioxygenase activity"/>
    <property type="evidence" value="ECO:0007669"/>
    <property type="project" value="TreeGrafter"/>
</dbReference>